<feature type="transmembrane region" description="Helical" evidence="1">
    <location>
        <begin position="128"/>
        <end position="149"/>
    </location>
</feature>
<keyword evidence="1" id="KW-0812">Transmembrane</keyword>
<keyword evidence="1" id="KW-0472">Membrane</keyword>
<feature type="transmembrane region" description="Helical" evidence="1">
    <location>
        <begin position="30"/>
        <end position="49"/>
    </location>
</feature>
<gene>
    <name evidence="3" type="ORF">SGUI_0771</name>
</gene>
<dbReference type="OrthoDB" id="9779233at2"/>
<keyword evidence="2" id="KW-0732">Signal</keyword>
<feature type="transmembrane region" description="Helical" evidence="1">
    <location>
        <begin position="87"/>
        <end position="107"/>
    </location>
</feature>
<proteinExistence type="predicted"/>
<dbReference type="PANTHER" id="PTHR32251:SF17">
    <property type="entry name" value="STEROID 5-ALPHA REDUCTASE C-TERMINAL DOMAIN-CONTAINING PROTEIN"/>
    <property type="match status" value="1"/>
</dbReference>
<keyword evidence="1" id="KW-1133">Transmembrane helix</keyword>
<sequence length="286" mass="31266">MKSLLLVAAATLGGLLLALAASDGGQRLGGGLPLMLLLVLIAYVVNWVVYVPSYRAQTERFFDLTGSLTFQLVAVLALVLVDDRDARSWVLAAMVLVWALRLGIFLFRRVSKAGKDGRFDELKKDWRRFLVVWTTQGLWVTFTAGAALAAITSGDREPLGVLGYAGILVWLAGIGFESVADAQKSAFKADPANEGEFIRTGLWSISRHPNYVGEILLWTGVALVAVAPLSGWQHVTLVSPVLIYLLLRFGSGVPALERRADERWGDREDYQAYKASTPVLFPFGAR</sequence>
<dbReference type="STRING" id="1758689.SGUI_0771"/>
<evidence type="ECO:0000256" key="1">
    <source>
        <dbReference type="SAM" id="Phobius"/>
    </source>
</evidence>
<dbReference type="GO" id="GO:0016020">
    <property type="term" value="C:membrane"/>
    <property type="evidence" value="ECO:0007669"/>
    <property type="project" value="TreeGrafter"/>
</dbReference>
<keyword evidence="4" id="KW-1185">Reference proteome</keyword>
<feature type="signal peptide" evidence="2">
    <location>
        <begin position="1"/>
        <end position="20"/>
    </location>
</feature>
<name>A0A1B1N9R0_9MICO</name>
<accession>A0A1B1N9R0</accession>
<feature type="transmembrane region" description="Helical" evidence="1">
    <location>
        <begin position="211"/>
        <end position="231"/>
    </location>
</feature>
<dbReference type="Pfam" id="PF06966">
    <property type="entry name" value="DUF1295"/>
    <property type="match status" value="1"/>
</dbReference>
<dbReference type="PROSITE" id="PS50244">
    <property type="entry name" value="S5A_REDUCTASE"/>
    <property type="match status" value="1"/>
</dbReference>
<evidence type="ECO:0000256" key="2">
    <source>
        <dbReference type="SAM" id="SignalP"/>
    </source>
</evidence>
<dbReference type="PATRIC" id="fig|1758689.4.peg.803"/>
<dbReference type="AlphaFoldDB" id="A0A1B1N9R0"/>
<dbReference type="KEGG" id="serj:SGUI_0771"/>
<protein>
    <submittedName>
        <fullName evidence="3">Uncharacterized protein</fullName>
    </submittedName>
</protein>
<dbReference type="EMBL" id="CP014989">
    <property type="protein sequence ID" value="ANS78167.1"/>
    <property type="molecule type" value="Genomic_DNA"/>
</dbReference>
<organism evidence="3 4">
    <name type="scientific">Serinicoccus hydrothermalis</name>
    <dbReference type="NCBI Taxonomy" id="1758689"/>
    <lineage>
        <taxon>Bacteria</taxon>
        <taxon>Bacillati</taxon>
        <taxon>Actinomycetota</taxon>
        <taxon>Actinomycetes</taxon>
        <taxon>Micrococcales</taxon>
        <taxon>Ornithinimicrobiaceae</taxon>
        <taxon>Serinicoccus</taxon>
    </lineage>
</organism>
<dbReference type="Gene3D" id="1.20.120.1630">
    <property type="match status" value="1"/>
</dbReference>
<dbReference type="RefSeq" id="WP_066636586.1">
    <property type="nucleotide sequence ID" value="NZ_CP014989.1"/>
</dbReference>
<feature type="transmembrane region" description="Helical" evidence="1">
    <location>
        <begin position="61"/>
        <end position="81"/>
    </location>
</feature>
<evidence type="ECO:0000313" key="4">
    <source>
        <dbReference type="Proteomes" id="UP000092482"/>
    </source>
</evidence>
<feature type="chain" id="PRO_5039441119" evidence="2">
    <location>
        <begin position="21"/>
        <end position="286"/>
    </location>
</feature>
<feature type="transmembrane region" description="Helical" evidence="1">
    <location>
        <begin position="161"/>
        <end position="180"/>
    </location>
</feature>
<dbReference type="InterPro" id="IPR010721">
    <property type="entry name" value="UstE-like"/>
</dbReference>
<evidence type="ECO:0000313" key="3">
    <source>
        <dbReference type="EMBL" id="ANS78167.1"/>
    </source>
</evidence>
<dbReference type="Proteomes" id="UP000092482">
    <property type="component" value="Chromosome"/>
</dbReference>
<dbReference type="PANTHER" id="PTHR32251">
    <property type="entry name" value="3-OXO-5-ALPHA-STEROID 4-DEHYDROGENASE"/>
    <property type="match status" value="1"/>
</dbReference>
<reference evidence="3 4" key="1">
    <citation type="submission" date="2016-03" db="EMBL/GenBank/DDBJ databases">
        <title>Shallow-sea hydrothermal system.</title>
        <authorList>
            <person name="Tang K."/>
        </authorList>
    </citation>
    <scope>NUCLEOTIDE SEQUENCE [LARGE SCALE GENOMIC DNA]</scope>
    <source>
        <strain evidence="3 4">JLT9</strain>
    </source>
</reference>